<dbReference type="Proteomes" id="UP001595833">
    <property type="component" value="Unassembled WGS sequence"/>
</dbReference>
<dbReference type="Gene3D" id="3.60.40.10">
    <property type="entry name" value="PPM-type phosphatase domain"/>
    <property type="match status" value="1"/>
</dbReference>
<comment type="caution">
    <text evidence="4">The sequence shown here is derived from an EMBL/GenBank/DDBJ whole genome shotgun (WGS) entry which is preliminary data.</text>
</comment>
<dbReference type="Gene3D" id="3.30.450.40">
    <property type="match status" value="1"/>
</dbReference>
<sequence>MTRAGDARRGHRFAAFGLSDMVEVAAALRGAAERAPDFAAAAEAVVRGLRADFVDERGEPVLQLVRLFSTRRFADLAEDAQEVVRAAMAERDPRADPPDPDLRCLTLEATAGVEPGRDDPARSRRDRVTPLPDAAAVAGAPVLSTLIAELGVPPEDVAAGSFDDGRGRFGVFHVPVAAGSDRVPDQDLVAAHDIASVLGFGGVLPGGDVFCAVLFSREPIPTGAAELFRAVAVGVHAGLLAHPWGGAGPTAQRDALREHLAVLEDVARSQAAALETALRDIRAEAELVDVLQGVGRRLTAQLDLDVLTQDATDAATKATGAEFGAFFYNLVDQYGESYSLYTLSGVPRAAFEGFPMPRNTAVFAATFDGLGTVRSDDITRDPRYGHSEPYRGMPPGHLPVRSYLAVSVISPSSQEVLGGFFFGHAEPGRFTARHQQLAEGIAGYAAIALDNARLFDRQRAMATELARSMLPTVPHVPGLEITSRYLPAATGSEVGGDWFDVIELPAGRTAFVIGDVVGRGVTAAAVMGQIRTAVRSYALLDLPPADVLGRVSNLADSTPGATFITCLYAVHDPVEQTLTYASAGHLPAVLLPPGGEPRLIGEGLGMPLGVGEDFAQEQTAFPPGACLALYTDGLVESRHRDLTEGIEALVDGLRHLPDDLDPQVACDKLIDRLTEGRHDDDVALLHVRHTAGRRRVAALPLGADPAVAARARAFVADRLGEWGLTDVLDVALTVTSELVTNAVKHTEDPGTLRLHHDGARLTVDVADRGATLPRLFEAGPEDDGRRGLFLVNAFATRWGTRTTLDGKVVWAEIPARTGNRGDHR</sequence>
<dbReference type="SMART" id="SM00331">
    <property type="entry name" value="PP2C_SIG"/>
    <property type="match status" value="1"/>
</dbReference>
<dbReference type="Pfam" id="PF13185">
    <property type="entry name" value="GAF_2"/>
    <property type="match status" value="1"/>
</dbReference>
<dbReference type="Pfam" id="PF13581">
    <property type="entry name" value="HATPase_c_2"/>
    <property type="match status" value="1"/>
</dbReference>
<name>A0ABV9XSW1_9PSEU</name>
<protein>
    <submittedName>
        <fullName evidence="4">SpoIIE family protein phosphatase</fullName>
    </submittedName>
</protein>
<evidence type="ECO:0000259" key="2">
    <source>
        <dbReference type="SMART" id="SM00065"/>
    </source>
</evidence>
<dbReference type="Gene3D" id="3.30.565.10">
    <property type="entry name" value="Histidine kinase-like ATPase, C-terminal domain"/>
    <property type="match status" value="1"/>
</dbReference>
<proteinExistence type="predicted"/>
<organism evidence="4 5">
    <name type="scientific">Saccharothrix xinjiangensis</name>
    <dbReference type="NCBI Taxonomy" id="204798"/>
    <lineage>
        <taxon>Bacteria</taxon>
        <taxon>Bacillati</taxon>
        <taxon>Actinomycetota</taxon>
        <taxon>Actinomycetes</taxon>
        <taxon>Pseudonocardiales</taxon>
        <taxon>Pseudonocardiaceae</taxon>
        <taxon>Saccharothrix</taxon>
    </lineage>
</organism>
<dbReference type="SUPFAM" id="SSF55874">
    <property type="entry name" value="ATPase domain of HSP90 chaperone/DNA topoisomerase II/histidine kinase"/>
    <property type="match status" value="1"/>
</dbReference>
<evidence type="ECO:0000259" key="3">
    <source>
        <dbReference type="SMART" id="SM00331"/>
    </source>
</evidence>
<gene>
    <name evidence="4" type="ORF">ACFPFM_06805</name>
</gene>
<feature type="domain" description="GAF" evidence="2">
    <location>
        <begin position="303"/>
        <end position="459"/>
    </location>
</feature>
<keyword evidence="5" id="KW-1185">Reference proteome</keyword>
<dbReference type="PANTHER" id="PTHR43156:SF2">
    <property type="entry name" value="STAGE II SPORULATION PROTEIN E"/>
    <property type="match status" value="1"/>
</dbReference>
<accession>A0ABV9XSW1</accession>
<evidence type="ECO:0000313" key="5">
    <source>
        <dbReference type="Proteomes" id="UP001595833"/>
    </source>
</evidence>
<dbReference type="InterPro" id="IPR001932">
    <property type="entry name" value="PPM-type_phosphatase-like_dom"/>
</dbReference>
<dbReference type="InterPro" id="IPR036457">
    <property type="entry name" value="PPM-type-like_dom_sf"/>
</dbReference>
<keyword evidence="1" id="KW-0378">Hydrolase</keyword>
<dbReference type="CDD" id="cd16936">
    <property type="entry name" value="HATPase_RsbW-like"/>
    <property type="match status" value="1"/>
</dbReference>
<dbReference type="EMBL" id="JBHSJB010000006">
    <property type="protein sequence ID" value="MFC5053465.1"/>
    <property type="molecule type" value="Genomic_DNA"/>
</dbReference>
<dbReference type="InterPro" id="IPR052016">
    <property type="entry name" value="Bact_Sigma-Reg"/>
</dbReference>
<dbReference type="PANTHER" id="PTHR43156">
    <property type="entry name" value="STAGE II SPORULATION PROTEIN E-RELATED"/>
    <property type="match status" value="1"/>
</dbReference>
<evidence type="ECO:0000256" key="1">
    <source>
        <dbReference type="ARBA" id="ARBA00022801"/>
    </source>
</evidence>
<dbReference type="Pfam" id="PF07228">
    <property type="entry name" value="SpoIIE"/>
    <property type="match status" value="1"/>
</dbReference>
<dbReference type="InterPro" id="IPR036890">
    <property type="entry name" value="HATPase_C_sf"/>
</dbReference>
<evidence type="ECO:0000313" key="4">
    <source>
        <dbReference type="EMBL" id="MFC5053465.1"/>
    </source>
</evidence>
<dbReference type="InterPro" id="IPR003018">
    <property type="entry name" value="GAF"/>
</dbReference>
<reference evidence="5" key="1">
    <citation type="journal article" date="2019" name="Int. J. Syst. Evol. Microbiol.">
        <title>The Global Catalogue of Microorganisms (GCM) 10K type strain sequencing project: providing services to taxonomists for standard genome sequencing and annotation.</title>
        <authorList>
            <consortium name="The Broad Institute Genomics Platform"/>
            <consortium name="The Broad Institute Genome Sequencing Center for Infectious Disease"/>
            <person name="Wu L."/>
            <person name="Ma J."/>
        </authorList>
    </citation>
    <scope>NUCLEOTIDE SEQUENCE [LARGE SCALE GENOMIC DNA]</scope>
    <source>
        <strain evidence="5">KCTC 12848</strain>
    </source>
</reference>
<dbReference type="SMART" id="SM00065">
    <property type="entry name" value="GAF"/>
    <property type="match status" value="1"/>
</dbReference>
<feature type="domain" description="PPM-type phosphatase" evidence="3">
    <location>
        <begin position="479"/>
        <end position="689"/>
    </location>
</feature>
<dbReference type="InterPro" id="IPR003594">
    <property type="entry name" value="HATPase_dom"/>
</dbReference>
<dbReference type="SUPFAM" id="SSF81606">
    <property type="entry name" value="PP2C-like"/>
    <property type="match status" value="1"/>
</dbReference>
<dbReference type="SUPFAM" id="SSF55781">
    <property type="entry name" value="GAF domain-like"/>
    <property type="match status" value="1"/>
</dbReference>
<dbReference type="InterPro" id="IPR029016">
    <property type="entry name" value="GAF-like_dom_sf"/>
</dbReference>
<dbReference type="RefSeq" id="WP_344039411.1">
    <property type="nucleotide sequence ID" value="NZ_BAAAKE010000016.1"/>
</dbReference>